<keyword evidence="2" id="KW-0521">NADP</keyword>
<dbReference type="PANTHER" id="PTHR24320">
    <property type="entry name" value="RETINOL DEHYDROGENASE"/>
    <property type="match status" value="1"/>
</dbReference>
<dbReference type="OrthoDB" id="191139at2759"/>
<organism evidence="4 6">
    <name type="scientific">Cercospora beticola</name>
    <name type="common">Sugarbeet leaf spot fungus</name>
    <dbReference type="NCBI Taxonomy" id="122368"/>
    <lineage>
        <taxon>Eukaryota</taxon>
        <taxon>Fungi</taxon>
        <taxon>Dikarya</taxon>
        <taxon>Ascomycota</taxon>
        <taxon>Pezizomycotina</taxon>
        <taxon>Dothideomycetes</taxon>
        <taxon>Dothideomycetidae</taxon>
        <taxon>Mycosphaerellales</taxon>
        <taxon>Mycosphaerellaceae</taxon>
        <taxon>Cercospora</taxon>
    </lineage>
</organism>
<reference evidence="5 7" key="2">
    <citation type="submission" date="2023-09" db="EMBL/GenBank/DDBJ databases">
        <title>Complete-Gapless Cercospora beticola genome.</title>
        <authorList>
            <person name="Wyatt N.A."/>
            <person name="Spanner R.E."/>
            <person name="Bolton M.D."/>
        </authorList>
    </citation>
    <scope>NUCLEOTIDE SEQUENCE [LARGE SCALE GENOMIC DNA]</scope>
    <source>
        <strain evidence="5">Cb09-40</strain>
    </source>
</reference>
<reference evidence="4 6" key="1">
    <citation type="submission" date="2015-10" db="EMBL/GenBank/DDBJ databases">
        <title>The cercosporin biosynthetic gene cluster was horizontally transferred to several fungal lineages and shown to be expanded in Cercospora beticola based on microsynteny with recipient genomes.</title>
        <authorList>
            <person name="De Jonge R."/>
            <person name="Ebert M.K."/>
            <person name="Suttle J.C."/>
            <person name="Jurick Ii W.M."/>
            <person name="Secor G.A."/>
            <person name="Thomma B.P."/>
            <person name="Van De Peer Y."/>
            <person name="Bolton M.D."/>
        </authorList>
    </citation>
    <scope>NUCLEOTIDE SEQUENCE [LARGE SCALE GENOMIC DNA]</scope>
    <source>
        <strain evidence="4 6">09-40</strain>
    </source>
</reference>
<dbReference type="EMBL" id="CP134184">
    <property type="protein sequence ID" value="WPA97109.1"/>
    <property type="molecule type" value="Genomic_DNA"/>
</dbReference>
<evidence type="ECO:0000256" key="1">
    <source>
        <dbReference type="ARBA" id="ARBA00006484"/>
    </source>
</evidence>
<protein>
    <submittedName>
        <fullName evidence="4">Retinol dehydrogenase 12</fullName>
    </submittedName>
</protein>
<dbReference type="PANTHER" id="PTHR24320:SF282">
    <property type="entry name" value="WW DOMAIN-CONTAINING OXIDOREDUCTASE"/>
    <property type="match status" value="1"/>
</dbReference>
<evidence type="ECO:0000313" key="4">
    <source>
        <dbReference type="EMBL" id="PIB02370.1"/>
    </source>
</evidence>
<evidence type="ECO:0000256" key="2">
    <source>
        <dbReference type="ARBA" id="ARBA00022857"/>
    </source>
</evidence>
<dbReference type="Gene3D" id="3.40.50.720">
    <property type="entry name" value="NAD(P)-binding Rossmann-like Domain"/>
    <property type="match status" value="1"/>
</dbReference>
<dbReference type="SUPFAM" id="SSF51735">
    <property type="entry name" value="NAD(P)-binding Rossmann-fold domains"/>
    <property type="match status" value="1"/>
</dbReference>
<comment type="similarity">
    <text evidence="1">Belongs to the short-chain dehydrogenases/reductases (SDR) family.</text>
</comment>
<dbReference type="PRINTS" id="PR00081">
    <property type="entry name" value="GDHRDH"/>
</dbReference>
<sequence length="311" mass="34361">MFDWFFGKSFTPEKDIPDLSGKVILITGGNIGLGKEAVLQLAKHNPQEIFLAARTQSKAEDAIADIKTRVPNAKISYIKLDLTSLASVKDAAEEFKARSDRLDILINNAGIMAVPYSKTKDGYEIQFGTNHIGHALLTKLLLPTLLKTADQPGSDVRIVNVSSIGHMIAPGIIYDQDALESYATLRRYGQSKLSNLLHARELQRRYPQITATSVHPGVILTDLYASQKQSSIFARFGLPLIKPLTLDVPGGAKNELWAATADKKEVGSSYYWTPVGIKSGGSFWHAQKPQLAKELWDWTENELETQLKKLS</sequence>
<keyword evidence="3" id="KW-0560">Oxidoreductase</keyword>
<name>A0A2G5IC97_CERBT</name>
<evidence type="ECO:0000313" key="7">
    <source>
        <dbReference type="Proteomes" id="UP001302367"/>
    </source>
</evidence>
<accession>A0A2G5IC97</accession>
<dbReference type="Proteomes" id="UP001302367">
    <property type="component" value="Chromosome 1"/>
</dbReference>
<evidence type="ECO:0000256" key="3">
    <source>
        <dbReference type="ARBA" id="ARBA00023002"/>
    </source>
</evidence>
<evidence type="ECO:0000313" key="6">
    <source>
        <dbReference type="Proteomes" id="UP000230605"/>
    </source>
</evidence>
<dbReference type="InterPro" id="IPR002347">
    <property type="entry name" value="SDR_fam"/>
</dbReference>
<dbReference type="AlphaFoldDB" id="A0A2G5IC97"/>
<dbReference type="Proteomes" id="UP000230605">
    <property type="component" value="Chromosome 1"/>
</dbReference>
<keyword evidence="7" id="KW-1185">Reference proteome</keyword>
<dbReference type="GO" id="GO:0016491">
    <property type="term" value="F:oxidoreductase activity"/>
    <property type="evidence" value="ECO:0007669"/>
    <property type="project" value="UniProtKB-KW"/>
</dbReference>
<proteinExistence type="inferred from homology"/>
<dbReference type="EMBL" id="LKMD01000100">
    <property type="protein sequence ID" value="PIB02370.1"/>
    <property type="molecule type" value="Genomic_DNA"/>
</dbReference>
<dbReference type="Pfam" id="PF00106">
    <property type="entry name" value="adh_short"/>
    <property type="match status" value="1"/>
</dbReference>
<evidence type="ECO:0000313" key="5">
    <source>
        <dbReference type="EMBL" id="WPA97109.1"/>
    </source>
</evidence>
<gene>
    <name evidence="4" type="ORF">CB0940_01663</name>
    <name evidence="5" type="ORF">RHO25_001717</name>
</gene>
<dbReference type="InterPro" id="IPR036291">
    <property type="entry name" value="NAD(P)-bd_dom_sf"/>
</dbReference>